<protein>
    <submittedName>
        <fullName evidence="2">Uncharacterized protein</fullName>
    </submittedName>
</protein>
<evidence type="ECO:0000256" key="1">
    <source>
        <dbReference type="SAM" id="MobiDB-lite"/>
    </source>
</evidence>
<dbReference type="EMBL" id="UINC01159596">
    <property type="protein sequence ID" value="SVD57781.1"/>
    <property type="molecule type" value="Genomic_DNA"/>
</dbReference>
<proteinExistence type="predicted"/>
<feature type="region of interest" description="Disordered" evidence="1">
    <location>
        <begin position="1"/>
        <end position="22"/>
    </location>
</feature>
<feature type="compositionally biased region" description="Polar residues" evidence="1">
    <location>
        <begin position="1"/>
        <end position="10"/>
    </location>
</feature>
<evidence type="ECO:0000313" key="2">
    <source>
        <dbReference type="EMBL" id="SVD57781.1"/>
    </source>
</evidence>
<reference evidence="2" key="1">
    <citation type="submission" date="2018-05" db="EMBL/GenBank/DDBJ databases">
        <authorList>
            <person name="Lanie J.A."/>
            <person name="Ng W.-L."/>
            <person name="Kazmierczak K.M."/>
            <person name="Andrzejewski T.M."/>
            <person name="Davidsen T.M."/>
            <person name="Wayne K.J."/>
            <person name="Tettelin H."/>
            <person name="Glass J.I."/>
            <person name="Rusch D."/>
            <person name="Podicherti R."/>
            <person name="Tsui H.-C.T."/>
            <person name="Winkler M.E."/>
        </authorList>
    </citation>
    <scope>NUCLEOTIDE SEQUENCE</scope>
</reference>
<dbReference type="AlphaFoldDB" id="A0A382WI69"/>
<gene>
    <name evidence="2" type="ORF">METZ01_LOCUS410635</name>
</gene>
<feature type="non-terminal residue" evidence="2">
    <location>
        <position position="1"/>
    </location>
</feature>
<accession>A0A382WI69</accession>
<sequence>RPEADQQNIATKAHGAHSENMLTGKTLSQYKGILRTNGNDESAAEGQTFPQCQNIHRRTPAIDLTAQ</sequence>
<organism evidence="2">
    <name type="scientific">marine metagenome</name>
    <dbReference type="NCBI Taxonomy" id="408172"/>
    <lineage>
        <taxon>unclassified sequences</taxon>
        <taxon>metagenomes</taxon>
        <taxon>ecological metagenomes</taxon>
    </lineage>
</organism>
<name>A0A382WI69_9ZZZZ</name>